<keyword evidence="2" id="KW-0472">Membrane</keyword>
<sequence length="117" mass="12894">MENKAEKKKEADSKPQKRMVPRPELPDVEYLLTHGIPGKEGKSVESGGWSDIIIGPIGLFATFCLSLFIFHVAYMAPNANKLTPLALSRRAVKAKKMTNMPPSIVAEEVVSDETIEL</sequence>
<protein>
    <submittedName>
        <fullName evidence="3">Uncharacterized protein</fullName>
    </submittedName>
</protein>
<dbReference type="AlphaFoldDB" id="A0A7S2JZ53"/>
<keyword evidence="2" id="KW-1133">Transmembrane helix</keyword>
<reference evidence="3" key="1">
    <citation type="submission" date="2021-01" db="EMBL/GenBank/DDBJ databases">
        <authorList>
            <person name="Corre E."/>
            <person name="Pelletier E."/>
            <person name="Niang G."/>
            <person name="Scheremetjew M."/>
            <person name="Finn R."/>
            <person name="Kale V."/>
            <person name="Holt S."/>
            <person name="Cochrane G."/>
            <person name="Meng A."/>
            <person name="Brown T."/>
            <person name="Cohen L."/>
        </authorList>
    </citation>
    <scope>NUCLEOTIDE SEQUENCE</scope>
    <source>
        <strain evidence="3">B650</strain>
    </source>
</reference>
<evidence type="ECO:0000313" key="3">
    <source>
        <dbReference type="EMBL" id="CAD9561721.1"/>
    </source>
</evidence>
<feature type="region of interest" description="Disordered" evidence="1">
    <location>
        <begin position="1"/>
        <end position="25"/>
    </location>
</feature>
<gene>
    <name evidence="3" type="ORF">LDAN0321_LOCUS3184</name>
</gene>
<proteinExistence type="predicted"/>
<feature type="transmembrane region" description="Helical" evidence="2">
    <location>
        <begin position="52"/>
        <end position="74"/>
    </location>
</feature>
<name>A0A7S2JZ53_9STRA</name>
<dbReference type="EMBL" id="HBGY01005235">
    <property type="protein sequence ID" value="CAD9561721.1"/>
    <property type="molecule type" value="Transcribed_RNA"/>
</dbReference>
<evidence type="ECO:0000256" key="1">
    <source>
        <dbReference type="SAM" id="MobiDB-lite"/>
    </source>
</evidence>
<accession>A0A7S2JZ53</accession>
<keyword evidence="2" id="KW-0812">Transmembrane</keyword>
<organism evidence="3">
    <name type="scientific">Leptocylindrus danicus</name>
    <dbReference type="NCBI Taxonomy" id="163516"/>
    <lineage>
        <taxon>Eukaryota</taxon>
        <taxon>Sar</taxon>
        <taxon>Stramenopiles</taxon>
        <taxon>Ochrophyta</taxon>
        <taxon>Bacillariophyta</taxon>
        <taxon>Coscinodiscophyceae</taxon>
        <taxon>Chaetocerotophycidae</taxon>
        <taxon>Leptocylindrales</taxon>
        <taxon>Leptocylindraceae</taxon>
        <taxon>Leptocylindrus</taxon>
    </lineage>
</organism>
<feature type="compositionally biased region" description="Basic and acidic residues" evidence="1">
    <location>
        <begin position="1"/>
        <end position="15"/>
    </location>
</feature>
<evidence type="ECO:0000256" key="2">
    <source>
        <dbReference type="SAM" id="Phobius"/>
    </source>
</evidence>